<comment type="catalytic activity">
    <reaction evidence="7">
        <text>L-threonyl-[protein] + ATP = O-phospho-L-threonyl-[protein] + ADP + H(+)</text>
        <dbReference type="Rhea" id="RHEA:46608"/>
        <dbReference type="Rhea" id="RHEA-COMP:11060"/>
        <dbReference type="Rhea" id="RHEA-COMP:11605"/>
        <dbReference type="ChEBI" id="CHEBI:15378"/>
        <dbReference type="ChEBI" id="CHEBI:30013"/>
        <dbReference type="ChEBI" id="CHEBI:30616"/>
        <dbReference type="ChEBI" id="CHEBI:61977"/>
        <dbReference type="ChEBI" id="CHEBI:456216"/>
        <dbReference type="EC" id="2.7.11.1"/>
    </reaction>
</comment>
<dbReference type="Gene3D" id="1.10.510.10">
    <property type="entry name" value="Transferase(Phosphotransferase) domain 1"/>
    <property type="match status" value="1"/>
</dbReference>
<reference evidence="13" key="1">
    <citation type="journal article" date="2021" name="New Phytol.">
        <title>Evolutionary innovations through gain and loss of genes in the ectomycorrhizal Boletales.</title>
        <authorList>
            <person name="Wu G."/>
            <person name="Miyauchi S."/>
            <person name="Morin E."/>
            <person name="Kuo A."/>
            <person name="Drula E."/>
            <person name="Varga T."/>
            <person name="Kohler A."/>
            <person name="Feng B."/>
            <person name="Cao Y."/>
            <person name="Lipzen A."/>
            <person name="Daum C."/>
            <person name="Hundley H."/>
            <person name="Pangilinan J."/>
            <person name="Johnson J."/>
            <person name="Barry K."/>
            <person name="LaButti K."/>
            <person name="Ng V."/>
            <person name="Ahrendt S."/>
            <person name="Min B."/>
            <person name="Choi I.G."/>
            <person name="Park H."/>
            <person name="Plett J.M."/>
            <person name="Magnuson J."/>
            <person name="Spatafora J.W."/>
            <person name="Nagy L.G."/>
            <person name="Henrissat B."/>
            <person name="Grigoriev I.V."/>
            <person name="Yang Z.L."/>
            <person name="Xu J."/>
            <person name="Martin F.M."/>
        </authorList>
    </citation>
    <scope>NUCLEOTIDE SEQUENCE</scope>
    <source>
        <strain evidence="13">KKN 215</strain>
    </source>
</reference>
<dbReference type="InterPro" id="IPR000719">
    <property type="entry name" value="Prot_kinase_dom"/>
</dbReference>
<dbReference type="AlphaFoldDB" id="A0A8K0XKN8"/>
<dbReference type="GO" id="GO:0005524">
    <property type="term" value="F:ATP binding"/>
    <property type="evidence" value="ECO:0007669"/>
    <property type="project" value="UniProtKB-UniRule"/>
</dbReference>
<evidence type="ECO:0000256" key="2">
    <source>
        <dbReference type="ARBA" id="ARBA00022527"/>
    </source>
</evidence>
<evidence type="ECO:0000256" key="10">
    <source>
        <dbReference type="RuleBase" id="RU000304"/>
    </source>
</evidence>
<evidence type="ECO:0000256" key="1">
    <source>
        <dbReference type="ARBA" id="ARBA00012513"/>
    </source>
</evidence>
<organism evidence="13 14">
    <name type="scientific">Cristinia sonorae</name>
    <dbReference type="NCBI Taxonomy" id="1940300"/>
    <lineage>
        <taxon>Eukaryota</taxon>
        <taxon>Fungi</taxon>
        <taxon>Dikarya</taxon>
        <taxon>Basidiomycota</taxon>
        <taxon>Agaricomycotina</taxon>
        <taxon>Agaricomycetes</taxon>
        <taxon>Agaricomycetidae</taxon>
        <taxon>Agaricales</taxon>
        <taxon>Pleurotineae</taxon>
        <taxon>Stephanosporaceae</taxon>
        <taxon>Cristinia</taxon>
    </lineage>
</organism>
<feature type="binding site" evidence="9">
    <location>
        <position position="59"/>
    </location>
    <ligand>
        <name>ATP</name>
        <dbReference type="ChEBI" id="CHEBI:30616"/>
    </ligand>
</feature>
<feature type="domain" description="Protein kinase" evidence="12">
    <location>
        <begin position="30"/>
        <end position="293"/>
    </location>
</feature>
<dbReference type="InterPro" id="IPR017441">
    <property type="entry name" value="Protein_kinase_ATP_BS"/>
</dbReference>
<gene>
    <name evidence="13" type="ORF">BXZ70DRAFT_1012170</name>
</gene>
<dbReference type="InterPro" id="IPR008271">
    <property type="entry name" value="Ser/Thr_kinase_AS"/>
</dbReference>
<feature type="region of interest" description="Disordered" evidence="11">
    <location>
        <begin position="315"/>
        <end position="371"/>
    </location>
</feature>
<dbReference type="SUPFAM" id="SSF56112">
    <property type="entry name" value="Protein kinase-like (PK-like)"/>
    <property type="match status" value="1"/>
</dbReference>
<dbReference type="GO" id="GO:0004674">
    <property type="term" value="F:protein serine/threonine kinase activity"/>
    <property type="evidence" value="ECO:0007669"/>
    <property type="project" value="UniProtKB-KW"/>
</dbReference>
<sequence length="467" mass="52342">MPGRNHGNKVVKRPTTDFSQKVVGNNEHTYKLLEEVGHGGFGTVWRACNLSENKDYAVKVLKKAKPGTHHHTFHYRELMNHKAVSAHPNIVNSHGYVQDKENLYYVMDFLPGGNLLDLITKERAFARNDAFVKGIFLQLIDAVYYCHEQGIYHRDLKPANILLNRERSKAFITDFGLSTMTPVSTSFGTGSKNYMSPECIDRRAGYYQSARNDIWALGVILANMVTGRSPWSSAALDDDCFMYYLRNRNFLRTNLPISRATEIILRRIFTVDADLTIGLVELRHLVKHVDTFFMSDAEIAQSSERLRSAARYLRPRPPAAPVREVSTNEAPSGGRPSFLVATTTSDDLSDSSLSDNFGQGPPPPREDIPRALRAGVPPEGLDNIKAAGIRNQARTSDNQITPTTTSPTGSTVTSTQQDTPATMSDEIRSSLRLERQVVAPIREKRTKEKSGKLMRLFGQFRRMVGRV</sequence>
<evidence type="ECO:0000256" key="8">
    <source>
        <dbReference type="ARBA" id="ARBA00048679"/>
    </source>
</evidence>
<feature type="compositionally biased region" description="Low complexity" evidence="11">
    <location>
        <begin position="342"/>
        <end position="355"/>
    </location>
</feature>
<evidence type="ECO:0000256" key="4">
    <source>
        <dbReference type="ARBA" id="ARBA00022741"/>
    </source>
</evidence>
<evidence type="ECO:0000256" key="3">
    <source>
        <dbReference type="ARBA" id="ARBA00022679"/>
    </source>
</evidence>
<comment type="caution">
    <text evidence="13">The sequence shown here is derived from an EMBL/GenBank/DDBJ whole genome shotgun (WGS) entry which is preliminary data.</text>
</comment>
<protein>
    <recommendedName>
        <fullName evidence="1">non-specific serine/threonine protein kinase</fullName>
        <ecNumber evidence="1">2.7.11.1</ecNumber>
    </recommendedName>
</protein>
<dbReference type="Pfam" id="PF00069">
    <property type="entry name" value="Pkinase"/>
    <property type="match status" value="1"/>
</dbReference>
<dbReference type="InterPro" id="IPR011009">
    <property type="entry name" value="Kinase-like_dom_sf"/>
</dbReference>
<dbReference type="SMART" id="SM00220">
    <property type="entry name" value="S_TKc"/>
    <property type="match status" value="1"/>
</dbReference>
<dbReference type="EC" id="2.7.11.1" evidence="1"/>
<keyword evidence="14" id="KW-1185">Reference proteome</keyword>
<accession>A0A8K0XKN8</accession>
<keyword evidence="3" id="KW-0808">Transferase</keyword>
<keyword evidence="6 9" id="KW-0067">ATP-binding</keyword>
<dbReference type="GO" id="GO:0007165">
    <property type="term" value="P:signal transduction"/>
    <property type="evidence" value="ECO:0007669"/>
    <property type="project" value="TreeGrafter"/>
</dbReference>
<dbReference type="PANTHER" id="PTHR43895:SF32">
    <property type="entry name" value="SERINE_THREONINE-PROTEIN KINASE CHK1"/>
    <property type="match status" value="1"/>
</dbReference>
<dbReference type="Proteomes" id="UP000813824">
    <property type="component" value="Unassembled WGS sequence"/>
</dbReference>
<evidence type="ECO:0000256" key="7">
    <source>
        <dbReference type="ARBA" id="ARBA00047899"/>
    </source>
</evidence>
<keyword evidence="4 9" id="KW-0547">Nucleotide-binding</keyword>
<feature type="compositionally biased region" description="Low complexity" evidence="11">
    <location>
        <begin position="401"/>
        <end position="415"/>
    </location>
</feature>
<dbReference type="PROSITE" id="PS50011">
    <property type="entry name" value="PROTEIN_KINASE_DOM"/>
    <property type="match status" value="1"/>
</dbReference>
<dbReference type="OrthoDB" id="541276at2759"/>
<name>A0A8K0XKN8_9AGAR</name>
<keyword evidence="5 13" id="KW-0418">Kinase</keyword>
<dbReference type="PROSITE" id="PS00108">
    <property type="entry name" value="PROTEIN_KINASE_ST"/>
    <property type="match status" value="1"/>
</dbReference>
<evidence type="ECO:0000259" key="12">
    <source>
        <dbReference type="PROSITE" id="PS50011"/>
    </source>
</evidence>
<evidence type="ECO:0000313" key="14">
    <source>
        <dbReference type="Proteomes" id="UP000813824"/>
    </source>
</evidence>
<evidence type="ECO:0000256" key="11">
    <source>
        <dbReference type="SAM" id="MobiDB-lite"/>
    </source>
</evidence>
<proteinExistence type="inferred from homology"/>
<dbReference type="PANTHER" id="PTHR43895">
    <property type="entry name" value="CALCIUM/CALMODULIN-DEPENDENT PROTEIN KINASE KINASE-RELATED"/>
    <property type="match status" value="1"/>
</dbReference>
<comment type="catalytic activity">
    <reaction evidence="8">
        <text>L-seryl-[protein] + ATP = O-phospho-L-seryl-[protein] + ADP + H(+)</text>
        <dbReference type="Rhea" id="RHEA:17989"/>
        <dbReference type="Rhea" id="RHEA-COMP:9863"/>
        <dbReference type="Rhea" id="RHEA-COMP:11604"/>
        <dbReference type="ChEBI" id="CHEBI:15378"/>
        <dbReference type="ChEBI" id="CHEBI:29999"/>
        <dbReference type="ChEBI" id="CHEBI:30616"/>
        <dbReference type="ChEBI" id="CHEBI:83421"/>
        <dbReference type="ChEBI" id="CHEBI:456216"/>
        <dbReference type="EC" id="2.7.11.1"/>
    </reaction>
</comment>
<dbReference type="EMBL" id="JAEVFJ010000048">
    <property type="protein sequence ID" value="KAH8083323.1"/>
    <property type="molecule type" value="Genomic_DNA"/>
</dbReference>
<evidence type="ECO:0000256" key="9">
    <source>
        <dbReference type="PROSITE-ProRule" id="PRU10141"/>
    </source>
</evidence>
<evidence type="ECO:0000313" key="13">
    <source>
        <dbReference type="EMBL" id="KAH8083323.1"/>
    </source>
</evidence>
<feature type="region of interest" description="Disordered" evidence="11">
    <location>
        <begin position="394"/>
        <end position="423"/>
    </location>
</feature>
<evidence type="ECO:0000256" key="5">
    <source>
        <dbReference type="ARBA" id="ARBA00022777"/>
    </source>
</evidence>
<keyword evidence="2 10" id="KW-0723">Serine/threonine-protein kinase</keyword>
<evidence type="ECO:0000256" key="6">
    <source>
        <dbReference type="ARBA" id="ARBA00022840"/>
    </source>
</evidence>
<dbReference type="PROSITE" id="PS00107">
    <property type="entry name" value="PROTEIN_KINASE_ATP"/>
    <property type="match status" value="1"/>
</dbReference>
<comment type="similarity">
    <text evidence="10">Belongs to the protein kinase superfamily.</text>
</comment>